<organism evidence="1 2">
    <name type="scientific">Octopus vulgaris</name>
    <name type="common">Common octopus</name>
    <dbReference type="NCBI Taxonomy" id="6645"/>
    <lineage>
        <taxon>Eukaryota</taxon>
        <taxon>Metazoa</taxon>
        <taxon>Spiralia</taxon>
        <taxon>Lophotrochozoa</taxon>
        <taxon>Mollusca</taxon>
        <taxon>Cephalopoda</taxon>
        <taxon>Coleoidea</taxon>
        <taxon>Octopodiformes</taxon>
        <taxon>Octopoda</taxon>
        <taxon>Incirrata</taxon>
        <taxon>Octopodidae</taxon>
        <taxon>Octopus</taxon>
    </lineage>
</organism>
<sequence length="88" mass="9976">MEVEVAHDVYWEQGNKAGGVGGSNATPDDCDDEWARRRGLDFINKRQVKKCTVSLDITLSKSPFTSIHIHFTVPVNFDLFVRIQVKLQ</sequence>
<protein>
    <submittedName>
        <fullName evidence="1">Uncharacterized protein</fullName>
    </submittedName>
</protein>
<reference evidence="1" key="1">
    <citation type="submission" date="2023-08" db="EMBL/GenBank/DDBJ databases">
        <authorList>
            <person name="Alioto T."/>
            <person name="Alioto T."/>
            <person name="Gomez Garrido J."/>
        </authorList>
    </citation>
    <scope>NUCLEOTIDE SEQUENCE</scope>
</reference>
<dbReference type="Proteomes" id="UP001162480">
    <property type="component" value="Chromosome 4"/>
</dbReference>
<keyword evidence="2" id="KW-1185">Reference proteome</keyword>
<dbReference type="EMBL" id="OX597817">
    <property type="protein sequence ID" value="CAI9721768.1"/>
    <property type="molecule type" value="Genomic_DNA"/>
</dbReference>
<accession>A0AA36AU92</accession>
<dbReference type="AlphaFoldDB" id="A0AA36AU92"/>
<proteinExistence type="predicted"/>
<gene>
    <name evidence="1" type="ORF">OCTVUL_1B031354</name>
</gene>
<evidence type="ECO:0000313" key="2">
    <source>
        <dbReference type="Proteomes" id="UP001162480"/>
    </source>
</evidence>
<evidence type="ECO:0000313" key="1">
    <source>
        <dbReference type="EMBL" id="CAI9721768.1"/>
    </source>
</evidence>
<name>A0AA36AU92_OCTVU</name>